<dbReference type="Proteomes" id="UP001594351">
    <property type="component" value="Unassembled WGS sequence"/>
</dbReference>
<evidence type="ECO:0000259" key="3">
    <source>
        <dbReference type="Pfam" id="PF13193"/>
    </source>
</evidence>
<evidence type="ECO:0000256" key="1">
    <source>
        <dbReference type="ARBA" id="ARBA00006432"/>
    </source>
</evidence>
<reference evidence="4 5" key="1">
    <citation type="submission" date="2024-09" db="EMBL/GenBank/DDBJ databases">
        <title>Laminarin stimulates single cell rates of sulfate reduction while oxygen inhibits transcriptomic activity in coastal marine sediment.</title>
        <authorList>
            <person name="Lindsay M."/>
            <person name="Orcutt B."/>
            <person name="Emerson D."/>
            <person name="Stepanauskas R."/>
            <person name="D'Angelo T."/>
        </authorList>
    </citation>
    <scope>NUCLEOTIDE SEQUENCE [LARGE SCALE GENOMIC DNA]</scope>
    <source>
        <strain evidence="4">SAG AM-311-K15</strain>
    </source>
</reference>
<comment type="similarity">
    <text evidence="1">Belongs to the ATP-dependent AMP-binding enzyme family.</text>
</comment>
<feature type="domain" description="AMP-binding enzyme C-terminal" evidence="3">
    <location>
        <begin position="375"/>
        <end position="449"/>
    </location>
</feature>
<dbReference type="CDD" id="cd04433">
    <property type="entry name" value="AFD_class_I"/>
    <property type="match status" value="1"/>
</dbReference>
<dbReference type="PANTHER" id="PTHR43201">
    <property type="entry name" value="ACYL-COA SYNTHETASE"/>
    <property type="match status" value="1"/>
</dbReference>
<dbReference type="InterPro" id="IPR045851">
    <property type="entry name" value="AMP-bd_C_sf"/>
</dbReference>
<dbReference type="Pfam" id="PF00501">
    <property type="entry name" value="AMP-binding"/>
    <property type="match status" value="1"/>
</dbReference>
<dbReference type="InterPro" id="IPR042099">
    <property type="entry name" value="ANL_N_sf"/>
</dbReference>
<protein>
    <submittedName>
        <fullName evidence="4">Class I adenylate-forming enzyme family protein</fullName>
    </submittedName>
</protein>
<dbReference type="Gene3D" id="3.30.300.30">
    <property type="match status" value="1"/>
</dbReference>
<dbReference type="Gene3D" id="3.40.50.12780">
    <property type="entry name" value="N-terminal domain of ligase-like"/>
    <property type="match status" value="1"/>
</dbReference>
<organism evidence="4 5">
    <name type="scientific">candidate division CSSED10-310 bacterium</name>
    <dbReference type="NCBI Taxonomy" id="2855610"/>
    <lineage>
        <taxon>Bacteria</taxon>
        <taxon>Bacteria division CSSED10-310</taxon>
    </lineage>
</organism>
<name>A0ABV6YRR8_UNCC1</name>
<dbReference type="InterPro" id="IPR025110">
    <property type="entry name" value="AMP-bd_C"/>
</dbReference>
<keyword evidence="5" id="KW-1185">Reference proteome</keyword>
<sequence>MKSALKLSFNYTYPTTMKISDQINEIFQHLSQPIYAYDGEVFTVADAQTTIEHLQAEVDSQAPFVALRTHSPFVLFCFMLLAWQNEQVPLFLDPALREEVKCLDDFKPVVPLYTDIPSKVEHKFQLISAQGAQNNSDFWPVFPAAEAYCLGFFTSGSEGDTKVVLKKTRQIISELEVLLELLPLDSGLKSLSFVPPYHIYGFLFGEMLPLLSGGTAYFATGKVILDMTQELKRVKPGMVVASPIHYQILLKELRQGVSIPPATYVSSGAPLAPSLIDEFRSMTDISILQIYGSTETGGIAYRSDDDIWQPLPQVDVRVKGPDTVIQVRSPWSNTACPDLWETTTDVGEMEAPGFRLIGRLGTLMKFRGKRLSSLEVENMLCLGPGVKEAAVTTADVLGEEQLIAFIVPVAGVVLNKSELQNFLQQRLAPYKVPRIIKIVASIPKRAMGKYDYKQLAKIVNQGNE</sequence>
<comment type="caution">
    <text evidence="4">The sequence shown here is derived from an EMBL/GenBank/DDBJ whole genome shotgun (WGS) entry which is preliminary data.</text>
</comment>
<feature type="domain" description="AMP-dependent synthetase/ligase" evidence="2">
    <location>
        <begin position="136"/>
        <end position="322"/>
    </location>
</feature>
<gene>
    <name evidence="4" type="ORF">ACFL27_01705</name>
</gene>
<dbReference type="PANTHER" id="PTHR43201:SF8">
    <property type="entry name" value="ACYL-COA SYNTHETASE FAMILY MEMBER 3"/>
    <property type="match status" value="1"/>
</dbReference>
<evidence type="ECO:0000259" key="2">
    <source>
        <dbReference type="Pfam" id="PF00501"/>
    </source>
</evidence>
<dbReference type="EMBL" id="JBHPBY010000011">
    <property type="protein sequence ID" value="MFC1848898.1"/>
    <property type="molecule type" value="Genomic_DNA"/>
</dbReference>
<proteinExistence type="inferred from homology"/>
<dbReference type="InterPro" id="IPR000873">
    <property type="entry name" value="AMP-dep_synth/lig_dom"/>
</dbReference>
<accession>A0ABV6YRR8</accession>
<evidence type="ECO:0000313" key="5">
    <source>
        <dbReference type="Proteomes" id="UP001594351"/>
    </source>
</evidence>
<evidence type="ECO:0000313" key="4">
    <source>
        <dbReference type="EMBL" id="MFC1848898.1"/>
    </source>
</evidence>
<dbReference type="SUPFAM" id="SSF56801">
    <property type="entry name" value="Acetyl-CoA synthetase-like"/>
    <property type="match status" value="1"/>
</dbReference>
<dbReference type="Pfam" id="PF13193">
    <property type="entry name" value="AMP-binding_C"/>
    <property type="match status" value="1"/>
</dbReference>